<dbReference type="Proteomes" id="UP000271241">
    <property type="component" value="Unassembled WGS sequence"/>
</dbReference>
<evidence type="ECO:0000313" key="7">
    <source>
        <dbReference type="EMBL" id="RKP06816.1"/>
    </source>
</evidence>
<dbReference type="CDD" id="cd17546">
    <property type="entry name" value="REC_hyHK_CKI1_RcsC-like"/>
    <property type="match status" value="1"/>
</dbReference>
<evidence type="ECO:0000256" key="4">
    <source>
        <dbReference type="PROSITE-ProRule" id="PRU00169"/>
    </source>
</evidence>
<dbReference type="GO" id="GO:0000160">
    <property type="term" value="P:phosphorelay signal transduction system"/>
    <property type="evidence" value="ECO:0007669"/>
    <property type="project" value="InterPro"/>
</dbReference>
<dbReference type="SMART" id="SM00448">
    <property type="entry name" value="REC"/>
    <property type="match status" value="1"/>
</dbReference>
<dbReference type="EMBL" id="KZ992813">
    <property type="protein sequence ID" value="RKP06816.1"/>
    <property type="molecule type" value="Genomic_DNA"/>
</dbReference>
<evidence type="ECO:0000256" key="5">
    <source>
        <dbReference type="SAM" id="MobiDB-lite"/>
    </source>
</evidence>
<feature type="modified residue" description="4-aspartylphosphate" evidence="4">
    <location>
        <position position="132"/>
    </location>
</feature>
<evidence type="ECO:0000313" key="8">
    <source>
        <dbReference type="Proteomes" id="UP000271241"/>
    </source>
</evidence>
<sequence length="245" mass="27550">MESAAKISPFMQDGVVPPTPMVCPPLTEVVPRQLPLKLPDGDGMRRVRPMPQRIPSLSVPPKPKRERASSFQHAPLALCCDDNPINLRLLLRRLESVGFECLAATSGEEALERAQQLYRSDTGRSLSLVMMDFHLPGIDGIETVIQLRQIDWRRDPLYVLNTADTSQDLKTRAARADIWEYLSKPFPVDVLREYYERVRTEREATGDESDDLQQDEQVNDADADSDSAPLMPDSSMMLAPMAEES</sequence>
<gene>
    <name evidence="7" type="ORF">THASP1DRAFT_31376</name>
</gene>
<feature type="region of interest" description="Disordered" evidence="5">
    <location>
        <begin position="201"/>
        <end position="245"/>
    </location>
</feature>
<dbReference type="SUPFAM" id="SSF52172">
    <property type="entry name" value="CheY-like"/>
    <property type="match status" value="1"/>
</dbReference>
<feature type="region of interest" description="Disordered" evidence="5">
    <location>
        <begin position="37"/>
        <end position="66"/>
    </location>
</feature>
<organism evidence="7 8">
    <name type="scientific">Thamnocephalis sphaerospora</name>
    <dbReference type="NCBI Taxonomy" id="78915"/>
    <lineage>
        <taxon>Eukaryota</taxon>
        <taxon>Fungi</taxon>
        <taxon>Fungi incertae sedis</taxon>
        <taxon>Zoopagomycota</taxon>
        <taxon>Zoopagomycotina</taxon>
        <taxon>Zoopagomycetes</taxon>
        <taxon>Zoopagales</taxon>
        <taxon>Sigmoideomycetaceae</taxon>
        <taxon>Thamnocephalis</taxon>
    </lineage>
</organism>
<feature type="compositionally biased region" description="Acidic residues" evidence="5">
    <location>
        <begin position="206"/>
        <end position="225"/>
    </location>
</feature>
<proteinExistence type="predicted"/>
<dbReference type="AlphaFoldDB" id="A0A4P9XLW3"/>
<dbReference type="OrthoDB" id="5595289at2759"/>
<evidence type="ECO:0000256" key="2">
    <source>
        <dbReference type="ARBA" id="ARBA00037668"/>
    </source>
</evidence>
<name>A0A4P9XLW3_9FUNG</name>
<reference evidence="8" key="1">
    <citation type="journal article" date="2018" name="Nat. Microbiol.">
        <title>Leveraging single-cell genomics to expand the fungal tree of life.</title>
        <authorList>
            <person name="Ahrendt S.R."/>
            <person name="Quandt C.A."/>
            <person name="Ciobanu D."/>
            <person name="Clum A."/>
            <person name="Salamov A."/>
            <person name="Andreopoulos B."/>
            <person name="Cheng J.F."/>
            <person name="Woyke T."/>
            <person name="Pelin A."/>
            <person name="Henrissat B."/>
            <person name="Reynolds N.K."/>
            <person name="Benny G.L."/>
            <person name="Smith M.E."/>
            <person name="James T.Y."/>
            <person name="Grigoriev I.V."/>
        </authorList>
    </citation>
    <scope>NUCLEOTIDE SEQUENCE [LARGE SCALE GENOMIC DNA]</scope>
    <source>
        <strain evidence="8">RSA 1356</strain>
    </source>
</reference>
<accession>A0A4P9XLW3</accession>
<dbReference type="STRING" id="78915.A0A4P9XLW3"/>
<evidence type="ECO:0000256" key="1">
    <source>
        <dbReference type="ARBA" id="ARBA00022553"/>
    </source>
</evidence>
<dbReference type="PROSITE" id="PS50110">
    <property type="entry name" value="RESPONSE_REGULATORY"/>
    <property type="match status" value="1"/>
</dbReference>
<dbReference type="InterPro" id="IPR001789">
    <property type="entry name" value="Sig_transdc_resp-reg_receiver"/>
</dbReference>
<protein>
    <recommendedName>
        <fullName evidence="3">Stress response regulator protein 1</fullName>
    </recommendedName>
</protein>
<dbReference type="PANTHER" id="PTHR44591">
    <property type="entry name" value="STRESS RESPONSE REGULATOR PROTEIN 1"/>
    <property type="match status" value="1"/>
</dbReference>
<dbReference type="PANTHER" id="PTHR44591:SF3">
    <property type="entry name" value="RESPONSE REGULATORY DOMAIN-CONTAINING PROTEIN"/>
    <property type="match status" value="1"/>
</dbReference>
<evidence type="ECO:0000256" key="3">
    <source>
        <dbReference type="ARBA" id="ARBA00040436"/>
    </source>
</evidence>
<dbReference type="Pfam" id="PF00072">
    <property type="entry name" value="Response_reg"/>
    <property type="match status" value="1"/>
</dbReference>
<evidence type="ECO:0000259" key="6">
    <source>
        <dbReference type="PROSITE" id="PS50110"/>
    </source>
</evidence>
<dbReference type="InterPro" id="IPR011006">
    <property type="entry name" value="CheY-like_superfamily"/>
</dbReference>
<dbReference type="Gene3D" id="3.40.50.2300">
    <property type="match status" value="1"/>
</dbReference>
<keyword evidence="8" id="KW-1185">Reference proteome</keyword>
<dbReference type="InterPro" id="IPR050595">
    <property type="entry name" value="Bact_response_regulator"/>
</dbReference>
<keyword evidence="1 4" id="KW-0597">Phosphoprotein</keyword>
<feature type="domain" description="Response regulatory" evidence="6">
    <location>
        <begin position="76"/>
        <end position="199"/>
    </location>
</feature>
<comment type="function">
    <text evidence="2">Required for stress adaptation, morphogenesis and virulence.</text>
</comment>